<evidence type="ECO:0000313" key="3">
    <source>
        <dbReference type="Proteomes" id="UP001153269"/>
    </source>
</evidence>
<gene>
    <name evidence="2" type="ORF">PLEPLA_LOCUS22181</name>
</gene>
<keyword evidence="3" id="KW-1185">Reference proteome</keyword>
<name>A0A9N7YRI2_PLEPL</name>
<dbReference type="Proteomes" id="UP001153269">
    <property type="component" value="Unassembled WGS sequence"/>
</dbReference>
<reference evidence="2" key="1">
    <citation type="submission" date="2020-03" db="EMBL/GenBank/DDBJ databases">
        <authorList>
            <person name="Weist P."/>
        </authorList>
    </citation>
    <scope>NUCLEOTIDE SEQUENCE</scope>
</reference>
<sequence length="183" mass="19975">MRLWAEGPDWLFVDQLSGDIVELPNTTRPAPQWLYSFKLSCFMSEVVRRSELNDSAWKWLLCAPPPADVSQNSLRTGFKRTSLLIGGFGHKKVSRNPTQTNSPPCYSSELTTMSHQSSSHLICNQLLNITGTQLLFMKTSQTLYVSLEAAAAVGLSSVENGSGPVPVSSAADDLDSAAKTPRN</sequence>
<evidence type="ECO:0000313" key="2">
    <source>
        <dbReference type="EMBL" id="CAB1434105.1"/>
    </source>
</evidence>
<comment type="caution">
    <text evidence="2">The sequence shown here is derived from an EMBL/GenBank/DDBJ whole genome shotgun (WGS) entry which is preliminary data.</text>
</comment>
<feature type="region of interest" description="Disordered" evidence="1">
    <location>
        <begin position="161"/>
        <end position="183"/>
    </location>
</feature>
<proteinExistence type="predicted"/>
<accession>A0A9N7YRI2</accession>
<evidence type="ECO:0000256" key="1">
    <source>
        <dbReference type="SAM" id="MobiDB-lite"/>
    </source>
</evidence>
<dbReference type="AlphaFoldDB" id="A0A9N7YRI2"/>
<dbReference type="EMBL" id="CADEAL010001632">
    <property type="protein sequence ID" value="CAB1434105.1"/>
    <property type="molecule type" value="Genomic_DNA"/>
</dbReference>
<organism evidence="2 3">
    <name type="scientific">Pleuronectes platessa</name>
    <name type="common">European plaice</name>
    <dbReference type="NCBI Taxonomy" id="8262"/>
    <lineage>
        <taxon>Eukaryota</taxon>
        <taxon>Metazoa</taxon>
        <taxon>Chordata</taxon>
        <taxon>Craniata</taxon>
        <taxon>Vertebrata</taxon>
        <taxon>Euteleostomi</taxon>
        <taxon>Actinopterygii</taxon>
        <taxon>Neopterygii</taxon>
        <taxon>Teleostei</taxon>
        <taxon>Neoteleostei</taxon>
        <taxon>Acanthomorphata</taxon>
        <taxon>Carangaria</taxon>
        <taxon>Pleuronectiformes</taxon>
        <taxon>Pleuronectoidei</taxon>
        <taxon>Pleuronectidae</taxon>
        <taxon>Pleuronectes</taxon>
    </lineage>
</organism>
<protein>
    <submittedName>
        <fullName evidence="2">Uncharacterized protein</fullName>
    </submittedName>
</protein>